<accession>A0A2A7U7Z2</accession>
<feature type="domain" description="Transglycosylase SLT" evidence="1">
    <location>
        <begin position="2"/>
        <end position="113"/>
    </location>
</feature>
<reference evidence="3" key="1">
    <citation type="submission" date="2017-09" db="EMBL/GenBank/DDBJ databases">
        <title>FDA dAtabase for Regulatory Grade micrObial Sequences (FDA-ARGOS): Supporting development and validation of Infectious Disease Dx tests.</title>
        <authorList>
            <person name="Goldberg B."/>
            <person name="Campos J."/>
            <person name="Tallon L."/>
            <person name="Sadzewicz L."/>
            <person name="Ott S."/>
            <person name="Zhao X."/>
            <person name="Nagaraj S."/>
            <person name="Vavikolanu K."/>
            <person name="Aluvathingal J."/>
            <person name="Nadendla S."/>
            <person name="Geyer C."/>
            <person name="Sichtig H."/>
        </authorList>
    </citation>
    <scope>NUCLEOTIDE SEQUENCE [LARGE SCALE GENOMIC DNA]</scope>
    <source>
        <strain evidence="3">FDAARGOS_370</strain>
    </source>
</reference>
<protein>
    <submittedName>
        <fullName evidence="2">Lytic transglycosylase</fullName>
    </submittedName>
</protein>
<dbReference type="InterPro" id="IPR023346">
    <property type="entry name" value="Lysozyme-like_dom_sf"/>
</dbReference>
<dbReference type="Proteomes" id="UP000219788">
    <property type="component" value="Unassembled WGS sequence"/>
</dbReference>
<sequence>MAGRDYRIDPDLLRAIAWKESRFDPKAIGRSPDKSIDVGLMQINSQHADTLRPLGITMQRLHNDPCLNIYTGAYVLAQSFKKLGINWNAVGAYNAGFKQTPQQAQRRYNYAKEIHAYYLALKNSKTSPIQTQ</sequence>
<dbReference type="EMBL" id="PDDV01000001">
    <property type="protein sequence ID" value="PEH74485.1"/>
    <property type="molecule type" value="Genomic_DNA"/>
</dbReference>
<dbReference type="OrthoDB" id="9808681at2"/>
<evidence type="ECO:0000259" key="1">
    <source>
        <dbReference type="Pfam" id="PF01464"/>
    </source>
</evidence>
<gene>
    <name evidence="2" type="ORF">CRM76_00200</name>
</gene>
<dbReference type="Pfam" id="PF01464">
    <property type="entry name" value="SLT"/>
    <property type="match status" value="1"/>
</dbReference>
<dbReference type="InterPro" id="IPR008258">
    <property type="entry name" value="Transglycosylase_SLT_dom_1"/>
</dbReference>
<organism evidence="2 3">
    <name type="scientific">Edwardsiella tarda</name>
    <dbReference type="NCBI Taxonomy" id="636"/>
    <lineage>
        <taxon>Bacteria</taxon>
        <taxon>Pseudomonadati</taxon>
        <taxon>Pseudomonadota</taxon>
        <taxon>Gammaproteobacteria</taxon>
        <taxon>Enterobacterales</taxon>
        <taxon>Hafniaceae</taxon>
        <taxon>Edwardsiella</taxon>
    </lineage>
</organism>
<dbReference type="SUPFAM" id="SSF53955">
    <property type="entry name" value="Lysozyme-like"/>
    <property type="match status" value="1"/>
</dbReference>
<dbReference type="CDD" id="cd13400">
    <property type="entry name" value="LT_IagB-like"/>
    <property type="match status" value="1"/>
</dbReference>
<evidence type="ECO:0000313" key="3">
    <source>
        <dbReference type="Proteomes" id="UP000219788"/>
    </source>
</evidence>
<proteinExistence type="predicted"/>
<dbReference type="AlphaFoldDB" id="A0A2A7U7Z2"/>
<evidence type="ECO:0000313" key="2">
    <source>
        <dbReference type="EMBL" id="PEH74485.1"/>
    </source>
</evidence>
<dbReference type="Gene3D" id="1.10.530.10">
    <property type="match status" value="1"/>
</dbReference>
<name>A0A2A7U7Z2_EDWTA</name>
<comment type="caution">
    <text evidence="2">The sequence shown here is derived from an EMBL/GenBank/DDBJ whole genome shotgun (WGS) entry which is preliminary data.</text>
</comment>